<feature type="transmembrane region" description="Helical" evidence="1">
    <location>
        <begin position="38"/>
        <end position="64"/>
    </location>
</feature>
<dbReference type="Proteomes" id="UP000239290">
    <property type="component" value="Unassembled WGS sequence"/>
</dbReference>
<reference evidence="3" key="1">
    <citation type="submission" date="2018-02" db="EMBL/GenBank/DDBJ databases">
        <title>Draft genome sequencing of Rhodococcus opacus KU647198.</title>
        <authorList>
            <person name="Zheng B.-X."/>
        </authorList>
    </citation>
    <scope>NUCLEOTIDE SEQUENCE [LARGE SCALE GENOMIC DNA]</scope>
    <source>
        <strain evidence="3">04-OD7</strain>
    </source>
</reference>
<protein>
    <submittedName>
        <fullName evidence="2">Uncharacterized protein</fullName>
    </submittedName>
</protein>
<keyword evidence="1" id="KW-1133">Transmembrane helix</keyword>
<gene>
    <name evidence="2" type="ORF">C5613_42065</name>
</gene>
<comment type="caution">
    <text evidence="2">The sequence shown here is derived from an EMBL/GenBank/DDBJ whole genome shotgun (WGS) entry which is preliminary data.</text>
</comment>
<evidence type="ECO:0000256" key="1">
    <source>
        <dbReference type="SAM" id="Phobius"/>
    </source>
</evidence>
<keyword evidence="1" id="KW-0472">Membrane</keyword>
<accession>A0A2S8IGC2</accession>
<evidence type="ECO:0000313" key="3">
    <source>
        <dbReference type="Proteomes" id="UP000239290"/>
    </source>
</evidence>
<name>A0A2S8IGC2_RHOOP</name>
<dbReference type="EMBL" id="PUIO01000099">
    <property type="protein sequence ID" value="PQP13719.1"/>
    <property type="molecule type" value="Genomic_DNA"/>
</dbReference>
<organism evidence="2 3">
    <name type="scientific">Rhodococcus opacus</name>
    <name type="common">Nocardia opaca</name>
    <dbReference type="NCBI Taxonomy" id="37919"/>
    <lineage>
        <taxon>Bacteria</taxon>
        <taxon>Bacillati</taxon>
        <taxon>Actinomycetota</taxon>
        <taxon>Actinomycetes</taxon>
        <taxon>Mycobacteriales</taxon>
        <taxon>Nocardiaceae</taxon>
        <taxon>Rhodococcus</taxon>
    </lineage>
</organism>
<keyword evidence="1" id="KW-0812">Transmembrane</keyword>
<proteinExistence type="predicted"/>
<dbReference type="AlphaFoldDB" id="A0A2S8IGC2"/>
<evidence type="ECO:0000313" key="2">
    <source>
        <dbReference type="EMBL" id="PQP13719.1"/>
    </source>
</evidence>
<sequence length="97" mass="10155">MGALQWALTLESTSCIERLCLADSEFRSASITSMVFTMWSRMVVALSVGNALSVGSALASGLVIPTVLMGSRTYPTCAGWSPRVAALRAAVTADALK</sequence>